<dbReference type="AlphaFoldDB" id="A0A8H5D508"/>
<keyword evidence="2" id="KW-1133">Transmembrane helix</keyword>
<accession>A0A8H5D508</accession>
<keyword evidence="4" id="KW-1185">Reference proteome</keyword>
<evidence type="ECO:0000313" key="3">
    <source>
        <dbReference type="EMBL" id="KAF5353328.1"/>
    </source>
</evidence>
<evidence type="ECO:0000313" key="4">
    <source>
        <dbReference type="Proteomes" id="UP000559027"/>
    </source>
</evidence>
<reference evidence="3 4" key="1">
    <citation type="journal article" date="2020" name="ISME J.">
        <title>Uncovering the hidden diversity of litter-decomposition mechanisms in mushroom-forming fungi.</title>
        <authorList>
            <person name="Floudas D."/>
            <person name="Bentzer J."/>
            <person name="Ahren D."/>
            <person name="Johansson T."/>
            <person name="Persson P."/>
            <person name="Tunlid A."/>
        </authorList>
    </citation>
    <scope>NUCLEOTIDE SEQUENCE [LARGE SCALE GENOMIC DNA]</scope>
    <source>
        <strain evidence="3 4">CBS 146.42</strain>
    </source>
</reference>
<feature type="region of interest" description="Disordered" evidence="1">
    <location>
        <begin position="148"/>
        <end position="256"/>
    </location>
</feature>
<feature type="compositionally biased region" description="Low complexity" evidence="1">
    <location>
        <begin position="155"/>
        <end position="170"/>
    </location>
</feature>
<keyword evidence="2" id="KW-0472">Membrane</keyword>
<keyword evidence="2" id="KW-0812">Transmembrane</keyword>
<gene>
    <name evidence="3" type="ORF">D9756_007826</name>
</gene>
<feature type="compositionally biased region" description="Polar residues" evidence="1">
    <location>
        <begin position="101"/>
        <end position="111"/>
    </location>
</feature>
<proteinExistence type="predicted"/>
<dbReference type="OrthoDB" id="10607676at2759"/>
<evidence type="ECO:0000256" key="2">
    <source>
        <dbReference type="SAM" id="Phobius"/>
    </source>
</evidence>
<dbReference type="Proteomes" id="UP000559027">
    <property type="component" value="Unassembled WGS sequence"/>
</dbReference>
<feature type="region of interest" description="Disordered" evidence="1">
    <location>
        <begin position="1"/>
        <end position="111"/>
    </location>
</feature>
<comment type="caution">
    <text evidence="3">The sequence shown here is derived from an EMBL/GenBank/DDBJ whole genome shotgun (WGS) entry which is preliminary data.</text>
</comment>
<feature type="compositionally biased region" description="Low complexity" evidence="1">
    <location>
        <begin position="179"/>
        <end position="207"/>
    </location>
</feature>
<sequence length="256" mass="26736">MASTQQVRMIMTKAQRPDEPTGQQSASPLQTSSPGLQRSYTTATVTTQNHSPYTLASGSSSRLFTPPPQYQEPPSSIRPLYYAEKDAKTSMSTHEHYPPQTAGSEPWSRNRSNTPFWRTKKGIVLIVLLSNVIILAIVLGVVFASRSHRSKNDNDNSSGDSSQDSLSSNDQHGAPPPSSQSSNHPTSSSSSSLSTSSSSASASSVVSMLPVFSPLPPTSQPTGGTQATGNGNGVGAGSGKDPSSDVGIGGTNQSRA</sequence>
<feature type="compositionally biased region" description="Polar residues" evidence="1">
    <location>
        <begin position="21"/>
        <end position="63"/>
    </location>
</feature>
<name>A0A8H5D508_9AGAR</name>
<organism evidence="3 4">
    <name type="scientific">Leucocoprinus leucothites</name>
    <dbReference type="NCBI Taxonomy" id="201217"/>
    <lineage>
        <taxon>Eukaryota</taxon>
        <taxon>Fungi</taxon>
        <taxon>Dikarya</taxon>
        <taxon>Basidiomycota</taxon>
        <taxon>Agaricomycotina</taxon>
        <taxon>Agaricomycetes</taxon>
        <taxon>Agaricomycetidae</taxon>
        <taxon>Agaricales</taxon>
        <taxon>Agaricineae</taxon>
        <taxon>Agaricaceae</taxon>
        <taxon>Leucocoprinus</taxon>
    </lineage>
</organism>
<dbReference type="EMBL" id="JAACJO010000010">
    <property type="protein sequence ID" value="KAF5353328.1"/>
    <property type="molecule type" value="Genomic_DNA"/>
</dbReference>
<feature type="compositionally biased region" description="Basic and acidic residues" evidence="1">
    <location>
        <begin position="83"/>
        <end position="97"/>
    </location>
</feature>
<feature type="transmembrane region" description="Helical" evidence="2">
    <location>
        <begin position="123"/>
        <end position="144"/>
    </location>
</feature>
<evidence type="ECO:0000256" key="1">
    <source>
        <dbReference type="SAM" id="MobiDB-lite"/>
    </source>
</evidence>
<protein>
    <submittedName>
        <fullName evidence="3">Uncharacterized protein</fullName>
    </submittedName>
</protein>